<feature type="region of interest" description="Disordered" evidence="1">
    <location>
        <begin position="92"/>
        <end position="114"/>
    </location>
</feature>
<feature type="region of interest" description="Disordered" evidence="1">
    <location>
        <begin position="51"/>
        <end position="78"/>
    </location>
</feature>
<keyword evidence="3" id="KW-1185">Reference proteome</keyword>
<evidence type="ECO:0000256" key="1">
    <source>
        <dbReference type="SAM" id="MobiDB-lite"/>
    </source>
</evidence>
<proteinExistence type="predicted"/>
<evidence type="ECO:0000313" key="2">
    <source>
        <dbReference type="EMBL" id="GFR99293.1"/>
    </source>
</evidence>
<gene>
    <name evidence="2" type="ORF">ElyMa_001040300</name>
</gene>
<accession>A0AAV4HM65</accession>
<evidence type="ECO:0000313" key="3">
    <source>
        <dbReference type="Proteomes" id="UP000762676"/>
    </source>
</evidence>
<sequence length="187" mass="20470">MMERQNYNYTSSYRLPWSTVNYPVCQTPHEDTAGSNSKARAVQCPPIKKIRSSSKDQKTVKLAARSVPKDGQRKSRHPCGLAAVTENSKPVASYAAGSRGHASRVGSSQTNSPASPILGCPTSAFLKDKIVGLSLTRRRLEIKGVQNQSKSASVILSAWKPATRKSYKTFYSSENGYDFVIENELIA</sequence>
<dbReference type="EMBL" id="BMAT01002121">
    <property type="protein sequence ID" value="GFR99293.1"/>
    <property type="molecule type" value="Genomic_DNA"/>
</dbReference>
<comment type="caution">
    <text evidence="2">The sequence shown here is derived from an EMBL/GenBank/DDBJ whole genome shotgun (WGS) entry which is preliminary data.</text>
</comment>
<dbReference type="Proteomes" id="UP000762676">
    <property type="component" value="Unassembled WGS sequence"/>
</dbReference>
<feature type="compositionally biased region" description="Polar residues" evidence="1">
    <location>
        <begin position="105"/>
        <end position="114"/>
    </location>
</feature>
<protein>
    <submittedName>
        <fullName evidence="2">Uncharacterized protein</fullName>
    </submittedName>
</protein>
<name>A0AAV4HM65_9GAST</name>
<dbReference type="AlphaFoldDB" id="A0AAV4HM65"/>
<organism evidence="2 3">
    <name type="scientific">Elysia marginata</name>
    <dbReference type="NCBI Taxonomy" id="1093978"/>
    <lineage>
        <taxon>Eukaryota</taxon>
        <taxon>Metazoa</taxon>
        <taxon>Spiralia</taxon>
        <taxon>Lophotrochozoa</taxon>
        <taxon>Mollusca</taxon>
        <taxon>Gastropoda</taxon>
        <taxon>Heterobranchia</taxon>
        <taxon>Euthyneura</taxon>
        <taxon>Panpulmonata</taxon>
        <taxon>Sacoglossa</taxon>
        <taxon>Placobranchoidea</taxon>
        <taxon>Plakobranchidae</taxon>
        <taxon>Elysia</taxon>
    </lineage>
</organism>
<reference evidence="2 3" key="1">
    <citation type="journal article" date="2021" name="Elife">
        <title>Chloroplast acquisition without the gene transfer in kleptoplastic sea slugs, Plakobranchus ocellatus.</title>
        <authorList>
            <person name="Maeda T."/>
            <person name="Takahashi S."/>
            <person name="Yoshida T."/>
            <person name="Shimamura S."/>
            <person name="Takaki Y."/>
            <person name="Nagai Y."/>
            <person name="Toyoda A."/>
            <person name="Suzuki Y."/>
            <person name="Arimoto A."/>
            <person name="Ishii H."/>
            <person name="Satoh N."/>
            <person name="Nishiyama T."/>
            <person name="Hasebe M."/>
            <person name="Maruyama T."/>
            <person name="Minagawa J."/>
            <person name="Obokata J."/>
            <person name="Shigenobu S."/>
        </authorList>
    </citation>
    <scope>NUCLEOTIDE SEQUENCE [LARGE SCALE GENOMIC DNA]</scope>
</reference>